<feature type="DNA-binding region" description="HMG box" evidence="4">
    <location>
        <begin position="243"/>
        <end position="311"/>
    </location>
</feature>
<evidence type="ECO:0000256" key="3">
    <source>
        <dbReference type="ARBA" id="ARBA00023242"/>
    </source>
</evidence>
<feature type="compositionally biased region" description="Basic residues" evidence="5">
    <location>
        <begin position="225"/>
        <end position="238"/>
    </location>
</feature>
<dbReference type="InterPro" id="IPR036910">
    <property type="entry name" value="HMG_box_dom_sf"/>
</dbReference>
<evidence type="ECO:0000313" key="7">
    <source>
        <dbReference type="Proteomes" id="UP000504606"/>
    </source>
</evidence>
<dbReference type="SUPFAM" id="SSF47095">
    <property type="entry name" value="HMG-box"/>
    <property type="match status" value="1"/>
</dbReference>
<dbReference type="Pfam" id="PF00505">
    <property type="entry name" value="HMG_box"/>
    <property type="match status" value="1"/>
</dbReference>
<feature type="region of interest" description="Disordered" evidence="5">
    <location>
        <begin position="315"/>
        <end position="421"/>
    </location>
</feature>
<comment type="subcellular location">
    <subcellularLocation>
        <location evidence="1">Nucleus</location>
    </subcellularLocation>
</comment>
<dbReference type="OrthoDB" id="10027956at2759"/>
<gene>
    <name evidence="8" type="primary">LOC113207984</name>
</gene>
<evidence type="ECO:0000256" key="4">
    <source>
        <dbReference type="PROSITE-ProRule" id="PRU00267"/>
    </source>
</evidence>
<feature type="compositionally biased region" description="Low complexity" evidence="5">
    <location>
        <begin position="328"/>
        <end position="338"/>
    </location>
</feature>
<evidence type="ECO:0000313" key="8">
    <source>
        <dbReference type="RefSeq" id="XP_026280560.1"/>
    </source>
</evidence>
<organism evidence="7 8">
    <name type="scientific">Frankliniella occidentalis</name>
    <name type="common">Western flower thrips</name>
    <name type="synonym">Euthrips occidentalis</name>
    <dbReference type="NCBI Taxonomy" id="133901"/>
    <lineage>
        <taxon>Eukaryota</taxon>
        <taxon>Metazoa</taxon>
        <taxon>Ecdysozoa</taxon>
        <taxon>Arthropoda</taxon>
        <taxon>Hexapoda</taxon>
        <taxon>Insecta</taxon>
        <taxon>Pterygota</taxon>
        <taxon>Neoptera</taxon>
        <taxon>Paraneoptera</taxon>
        <taxon>Thysanoptera</taxon>
        <taxon>Terebrantia</taxon>
        <taxon>Thripoidea</taxon>
        <taxon>Thripidae</taxon>
        <taxon>Frankliniella</taxon>
    </lineage>
</organism>
<sequence length="565" mass="61479">MSTAVVDYMYGDKVGTYYGYPPRNQIQTFHTPSFGDEEFDIPPINPHGGHHGQPHSQQLGQPHSQSLGQHSGPPGAHSPHQSGLPAMSYQHQMSDGLLQEHSSYQQPLYLSGPNDHQMGLGVGSSNYGSPQTPYIPGQDGQMLMLQQQQQHHHQMLMTHGHAVGPGQISQGPMSGMPGVPQYGRPAPAPGHSPPNTTTSEDSDDSAAMMGGIKRPSPEPVDQSKLQKKPKVQKKKKKRDPNEPQKPVSAYALFFRDTQAAIKGSNPNASFGEVSKIVASMWDALDSNNKDVYKKRTEAAKKDYLKALAAYRASLLSKGSNDQESNNVYSGGYSSHPPQGYGGPQPPSSGGYPGYSPPATQMSSPPMASPQHHQMVGMNKPTNGSPQQLSPRQPPPQTSMIGSPMGPGHMGHMGQLSPVGYMQQPPQQTLQLQPLAPMSSHPSQHVQPQLQQLQHPPQHLSPQPSPQQHSPPQQQQQPQSQQPSSQTPQQQPPQHHQQPCDPAAPQDQQNMTTCIRHGCPNVAVPNNEWEDEYCSNECVVSHCRDVFSSWVASNQNAQPQTYSTVK</sequence>
<dbReference type="GO" id="GO:0006357">
    <property type="term" value="P:regulation of transcription by RNA polymerase II"/>
    <property type="evidence" value="ECO:0007669"/>
    <property type="project" value="TreeGrafter"/>
</dbReference>
<dbReference type="AlphaFoldDB" id="A0A6J1SMK5"/>
<evidence type="ECO:0000256" key="5">
    <source>
        <dbReference type="SAM" id="MobiDB-lite"/>
    </source>
</evidence>
<name>A0A6J1SMK5_FRAOC</name>
<feature type="compositionally biased region" description="Low complexity" evidence="5">
    <location>
        <begin position="397"/>
        <end position="413"/>
    </location>
</feature>
<dbReference type="PANTHER" id="PTHR45781:SF1">
    <property type="entry name" value="HMG BOX DOMAIN-CONTAINING PROTEIN"/>
    <property type="match status" value="1"/>
</dbReference>
<keyword evidence="7" id="KW-1185">Reference proteome</keyword>
<accession>A0A6J1SMK5</accession>
<dbReference type="PANTHER" id="PTHR45781">
    <property type="entry name" value="AGAP000281-PA"/>
    <property type="match status" value="1"/>
</dbReference>
<dbReference type="InterPro" id="IPR051365">
    <property type="entry name" value="TOX_HMG-box_domain"/>
</dbReference>
<reference evidence="8" key="2">
    <citation type="submission" date="2025-08" db="UniProtKB">
        <authorList>
            <consortium name="RefSeq"/>
        </authorList>
    </citation>
    <scope>IDENTIFICATION</scope>
    <source>
        <tissue evidence="8">Whole organism</tissue>
    </source>
</reference>
<protein>
    <submittedName>
        <fullName evidence="8">TOX high mobility group box family member 4</fullName>
    </submittedName>
</protein>
<dbReference type="Gene3D" id="1.10.30.10">
    <property type="entry name" value="High mobility group box domain"/>
    <property type="match status" value="1"/>
</dbReference>
<evidence type="ECO:0000256" key="2">
    <source>
        <dbReference type="ARBA" id="ARBA00023125"/>
    </source>
</evidence>
<evidence type="ECO:0000259" key="6">
    <source>
        <dbReference type="PROSITE" id="PS50118"/>
    </source>
</evidence>
<feature type="region of interest" description="Disordered" evidence="5">
    <location>
        <begin position="162"/>
        <end position="247"/>
    </location>
</feature>
<dbReference type="FunFam" id="1.10.30.10:FF:000005">
    <property type="entry name" value="TOX high mobility group box family member 3"/>
    <property type="match status" value="1"/>
</dbReference>
<dbReference type="GO" id="GO:0031490">
    <property type="term" value="F:chromatin DNA binding"/>
    <property type="evidence" value="ECO:0007669"/>
    <property type="project" value="TreeGrafter"/>
</dbReference>
<evidence type="ECO:0000256" key="1">
    <source>
        <dbReference type="ARBA" id="ARBA00004123"/>
    </source>
</evidence>
<dbReference type="RefSeq" id="XP_026280560.1">
    <property type="nucleotide sequence ID" value="XM_026424775.2"/>
</dbReference>
<dbReference type="PROSITE" id="PS50118">
    <property type="entry name" value="HMG_BOX_2"/>
    <property type="match status" value="1"/>
</dbReference>
<feature type="region of interest" description="Disordered" evidence="5">
    <location>
        <begin position="107"/>
        <end position="128"/>
    </location>
</feature>
<feature type="compositionally biased region" description="Low complexity" evidence="5">
    <location>
        <begin position="434"/>
        <end position="498"/>
    </location>
</feature>
<dbReference type="KEGG" id="foc:113207984"/>
<reference evidence="8" key="1">
    <citation type="journal article" date="2018" name="Proc. Natl. Acad. Sci. U.S.A.">
        <title>Phylogenomics and the evolution of hemipteroid insects.</title>
        <authorList>
            <person name="Johnson K.P."/>
            <person name="Dietrich C.H."/>
            <person name="Friedrich F."/>
            <person name="Beutel R.G."/>
            <person name="Wipfler B."/>
            <person name="Peters R.S."/>
            <person name="Allen J.M."/>
            <person name="Petersen M."/>
            <person name="Donath A."/>
            <person name="Walden K.K."/>
            <person name="Kozlov A.M."/>
            <person name="Podsiadlowski L."/>
            <person name="Mayer C."/>
            <person name="Meusemann K."/>
            <person name="Vasilikopoulos A."/>
            <person name="Waterhouse R.M."/>
            <person name="Cameron S.L."/>
            <person name="Weirauch C."/>
            <person name="Swanson D.R."/>
            <person name="Percy D.M."/>
            <person name="Hardy N.B."/>
            <person name="Terry I."/>
            <person name="Liu S."/>
            <person name="Zhou X."/>
            <person name="Misof B."/>
            <person name="Robertson H.M."/>
            <person name="Yoshizawa K."/>
        </authorList>
    </citation>
    <scope>NUCLEOTIDE SEQUENCE</scope>
    <source>
        <tissue evidence="8">Whole organism</tissue>
    </source>
</reference>
<dbReference type="CDD" id="cd21995">
    <property type="entry name" value="HMG-box_TOX-like"/>
    <property type="match status" value="1"/>
</dbReference>
<keyword evidence="3 4" id="KW-0539">Nucleus</keyword>
<feature type="compositionally biased region" description="Low complexity" evidence="5">
    <location>
        <begin position="54"/>
        <end position="69"/>
    </location>
</feature>
<feature type="domain" description="HMG box" evidence="6">
    <location>
        <begin position="243"/>
        <end position="311"/>
    </location>
</feature>
<feature type="compositionally biased region" description="Polar residues" evidence="5">
    <location>
        <begin position="316"/>
        <end position="327"/>
    </location>
</feature>
<keyword evidence="2 4" id="KW-0238">DNA-binding</keyword>
<feature type="region of interest" description="Disordered" evidence="5">
    <location>
        <begin position="434"/>
        <end position="506"/>
    </location>
</feature>
<feature type="region of interest" description="Disordered" evidence="5">
    <location>
        <begin position="28"/>
        <end position="87"/>
    </location>
</feature>
<dbReference type="SMART" id="SM00398">
    <property type="entry name" value="HMG"/>
    <property type="match status" value="1"/>
</dbReference>
<dbReference type="Proteomes" id="UP000504606">
    <property type="component" value="Unplaced"/>
</dbReference>
<dbReference type="InterPro" id="IPR009071">
    <property type="entry name" value="HMG_box_dom"/>
</dbReference>
<dbReference type="GO" id="GO:0005634">
    <property type="term" value="C:nucleus"/>
    <property type="evidence" value="ECO:0007669"/>
    <property type="project" value="UniProtKB-SubCell"/>
</dbReference>
<proteinExistence type="predicted"/>
<dbReference type="GeneID" id="113207984"/>